<dbReference type="InterPro" id="IPR000086">
    <property type="entry name" value="NUDIX_hydrolase_dom"/>
</dbReference>
<evidence type="ECO:0000256" key="3">
    <source>
        <dbReference type="RuleBase" id="RU003476"/>
    </source>
</evidence>
<sequence>MRIAVSAGGLIVRDNKVLLVKVTYGANKGLRMLPGGFVEEGESFEEAAVREVKEETGIHAVPKRLIGVRTGLKEQPNGSEHGIYFIFEMEAISGDLAADGAEISEVKYVPIADVLADPQIVGLTQEIVRSYQHANASSGLTRSTADIQTNNHYLKYNVYSLSE</sequence>
<keyword evidence="6" id="KW-1185">Reference proteome</keyword>
<evidence type="ECO:0000256" key="2">
    <source>
        <dbReference type="ARBA" id="ARBA00022801"/>
    </source>
</evidence>
<evidence type="ECO:0000313" key="6">
    <source>
        <dbReference type="Proteomes" id="UP000609346"/>
    </source>
</evidence>
<dbReference type="Proteomes" id="UP000609346">
    <property type="component" value="Unassembled WGS sequence"/>
</dbReference>
<evidence type="ECO:0000256" key="1">
    <source>
        <dbReference type="ARBA" id="ARBA00001946"/>
    </source>
</evidence>
<comment type="cofactor">
    <cofactor evidence="1">
        <name>Mg(2+)</name>
        <dbReference type="ChEBI" id="CHEBI:18420"/>
    </cofactor>
</comment>
<name>A0ABR8MSE4_9BACL</name>
<dbReference type="PROSITE" id="PS00893">
    <property type="entry name" value="NUDIX_BOX"/>
    <property type="match status" value="1"/>
</dbReference>
<organism evidence="5 6">
    <name type="scientific">Paenibacillus terricola</name>
    <dbReference type="NCBI Taxonomy" id="2763503"/>
    <lineage>
        <taxon>Bacteria</taxon>
        <taxon>Bacillati</taxon>
        <taxon>Bacillota</taxon>
        <taxon>Bacilli</taxon>
        <taxon>Bacillales</taxon>
        <taxon>Paenibacillaceae</taxon>
        <taxon>Paenibacillus</taxon>
    </lineage>
</organism>
<dbReference type="Gene3D" id="3.90.79.10">
    <property type="entry name" value="Nucleoside Triphosphate Pyrophosphohydrolase"/>
    <property type="match status" value="1"/>
</dbReference>
<dbReference type="InterPro" id="IPR020476">
    <property type="entry name" value="Nudix_hydrolase"/>
</dbReference>
<dbReference type="SUPFAM" id="SSF55811">
    <property type="entry name" value="Nudix"/>
    <property type="match status" value="1"/>
</dbReference>
<dbReference type="PROSITE" id="PS51462">
    <property type="entry name" value="NUDIX"/>
    <property type="match status" value="1"/>
</dbReference>
<protein>
    <submittedName>
        <fullName evidence="5">NUDIX hydrolase</fullName>
    </submittedName>
</protein>
<dbReference type="RefSeq" id="WP_191202199.1">
    <property type="nucleotide sequence ID" value="NZ_JACXZA010000001.1"/>
</dbReference>
<evidence type="ECO:0000259" key="4">
    <source>
        <dbReference type="PROSITE" id="PS51462"/>
    </source>
</evidence>
<dbReference type="PANTHER" id="PTHR43046">
    <property type="entry name" value="GDP-MANNOSE MANNOSYL HYDROLASE"/>
    <property type="match status" value="1"/>
</dbReference>
<dbReference type="GO" id="GO:0016787">
    <property type="term" value="F:hydrolase activity"/>
    <property type="evidence" value="ECO:0007669"/>
    <property type="project" value="UniProtKB-KW"/>
</dbReference>
<comment type="similarity">
    <text evidence="3">Belongs to the Nudix hydrolase family.</text>
</comment>
<reference evidence="5 6" key="1">
    <citation type="submission" date="2020-09" db="EMBL/GenBank/DDBJ databases">
        <title>Paenibacillus sp. strain PR3 16S rRNA gene Genome sequencing and assembly.</title>
        <authorList>
            <person name="Kim J."/>
        </authorList>
    </citation>
    <scope>NUCLEOTIDE SEQUENCE [LARGE SCALE GENOMIC DNA]</scope>
    <source>
        <strain evidence="5 6">PR3</strain>
    </source>
</reference>
<dbReference type="EMBL" id="JACXZA010000001">
    <property type="protein sequence ID" value="MBD3917946.1"/>
    <property type="molecule type" value="Genomic_DNA"/>
</dbReference>
<dbReference type="InterPro" id="IPR015797">
    <property type="entry name" value="NUDIX_hydrolase-like_dom_sf"/>
</dbReference>
<dbReference type="PRINTS" id="PR00502">
    <property type="entry name" value="NUDIXFAMILY"/>
</dbReference>
<proteinExistence type="inferred from homology"/>
<dbReference type="PANTHER" id="PTHR43046:SF14">
    <property type="entry name" value="MUTT_NUDIX FAMILY PROTEIN"/>
    <property type="match status" value="1"/>
</dbReference>
<gene>
    <name evidence="5" type="ORF">H8B09_04205</name>
</gene>
<feature type="domain" description="Nudix hydrolase" evidence="4">
    <location>
        <begin position="1"/>
        <end position="141"/>
    </location>
</feature>
<dbReference type="Pfam" id="PF00293">
    <property type="entry name" value="NUDIX"/>
    <property type="match status" value="1"/>
</dbReference>
<comment type="caution">
    <text evidence="5">The sequence shown here is derived from an EMBL/GenBank/DDBJ whole genome shotgun (WGS) entry which is preliminary data.</text>
</comment>
<accession>A0ABR8MSE4</accession>
<evidence type="ECO:0000313" key="5">
    <source>
        <dbReference type="EMBL" id="MBD3917946.1"/>
    </source>
</evidence>
<keyword evidence="2 3" id="KW-0378">Hydrolase</keyword>
<dbReference type="InterPro" id="IPR020084">
    <property type="entry name" value="NUDIX_hydrolase_CS"/>
</dbReference>